<keyword evidence="3" id="KW-1185">Reference proteome</keyword>
<dbReference type="RefSeq" id="XP_038778409.1">
    <property type="nucleotide sequence ID" value="XM_038922481.1"/>
</dbReference>
<dbReference type="GeneID" id="62195581"/>
<dbReference type="GO" id="GO:0012506">
    <property type="term" value="C:vesicle membrane"/>
    <property type="evidence" value="ECO:0007669"/>
    <property type="project" value="TreeGrafter"/>
</dbReference>
<dbReference type="EMBL" id="CP064813">
    <property type="protein sequence ID" value="QPG74844.1"/>
    <property type="molecule type" value="Genomic_DNA"/>
</dbReference>
<sequence>MKRDLDLSLPIRLISLPQGCKLKMIRTKNERCGELLVTVRLQIISPEGETLNNYPVESLVQKFDSSTSLIDVIKKYEQVLNDSLLNRKSHYDDVKLGKRVYCEYHSMIQTISKVIDTIEEMKSTDLRRLGMTKGNHSLRLKFIREDIRAEDIKEEDKVIEVPEIKPEIHEPIEAKSSIPVMEKEIESSGEKPAVNVAVFSKQTKQISHEDTDDSVYDMTVEQARKYQALLSRRATGGPMMTRALREKLKSERNVEVLECLIRIRFPDHTTVQIELKATQSLRDLYDVLISTILDLSSEEISLLASDDPIFFDLMTLYPQTKLLSTEEDLDKQLVANCHLGKRSLLVYREKQPSGKIHFVKEEYLQNAKPLNDMDELKLEEQMEAKPKESANEIARNLRPHTTTKKVPKWFKMGRI</sequence>
<dbReference type="PROSITE" id="PS50033">
    <property type="entry name" value="UBX"/>
    <property type="match status" value="1"/>
</dbReference>
<evidence type="ECO:0000313" key="2">
    <source>
        <dbReference type="EMBL" id="QPG74844.1"/>
    </source>
</evidence>
<dbReference type="GO" id="GO:0006886">
    <property type="term" value="P:intracellular protein transport"/>
    <property type="evidence" value="ECO:0007669"/>
    <property type="project" value="TreeGrafter"/>
</dbReference>
<name>A0A875S6N5_EENNA</name>
<proteinExistence type="predicted"/>
<dbReference type="GO" id="GO:0005634">
    <property type="term" value="C:nucleus"/>
    <property type="evidence" value="ECO:0007669"/>
    <property type="project" value="TreeGrafter"/>
</dbReference>
<dbReference type="PANTHER" id="PTHR46467">
    <property type="entry name" value="TETHER CONTAINING UBX DOMAIN FOR GLUT4"/>
    <property type="match status" value="1"/>
</dbReference>
<evidence type="ECO:0000259" key="1">
    <source>
        <dbReference type="PROSITE" id="PS50033"/>
    </source>
</evidence>
<dbReference type="GO" id="GO:0005737">
    <property type="term" value="C:cytoplasm"/>
    <property type="evidence" value="ECO:0007669"/>
    <property type="project" value="TreeGrafter"/>
</dbReference>
<gene>
    <name evidence="2" type="ORF">FOA43_002180</name>
</gene>
<dbReference type="Pfam" id="PF00789">
    <property type="entry name" value="UBX"/>
    <property type="match status" value="1"/>
</dbReference>
<dbReference type="InterPro" id="IPR001012">
    <property type="entry name" value="UBX_dom"/>
</dbReference>
<dbReference type="AlphaFoldDB" id="A0A875S6N5"/>
<dbReference type="SUPFAM" id="SSF54236">
    <property type="entry name" value="Ubiquitin-like"/>
    <property type="match status" value="1"/>
</dbReference>
<dbReference type="PANTHER" id="PTHR46467:SF1">
    <property type="entry name" value="TETHER CONTAINING UBX DOMAIN FOR GLUT4"/>
    <property type="match status" value="1"/>
</dbReference>
<dbReference type="Gene3D" id="3.10.20.90">
    <property type="entry name" value="Phosphatidylinositol 3-kinase Catalytic Subunit, Chain A, domain 1"/>
    <property type="match status" value="2"/>
</dbReference>
<evidence type="ECO:0000313" key="3">
    <source>
        <dbReference type="Proteomes" id="UP000662931"/>
    </source>
</evidence>
<feature type="domain" description="UBX" evidence="1">
    <location>
        <begin position="259"/>
        <end position="333"/>
    </location>
</feature>
<protein>
    <recommendedName>
        <fullName evidence="1">UBX domain-containing protein</fullName>
    </recommendedName>
</protein>
<dbReference type="KEGG" id="bnn:FOA43_002180"/>
<dbReference type="OrthoDB" id="440781at2759"/>
<organism evidence="2 3">
    <name type="scientific">Eeniella nana</name>
    <name type="common">Yeast</name>
    <name type="synonym">Brettanomyces nanus</name>
    <dbReference type="NCBI Taxonomy" id="13502"/>
    <lineage>
        <taxon>Eukaryota</taxon>
        <taxon>Fungi</taxon>
        <taxon>Dikarya</taxon>
        <taxon>Ascomycota</taxon>
        <taxon>Saccharomycotina</taxon>
        <taxon>Pichiomycetes</taxon>
        <taxon>Pichiales</taxon>
        <taxon>Pichiaceae</taxon>
        <taxon>Brettanomyces</taxon>
    </lineage>
</organism>
<dbReference type="InterPro" id="IPR029071">
    <property type="entry name" value="Ubiquitin-like_domsf"/>
</dbReference>
<dbReference type="CDD" id="cd01767">
    <property type="entry name" value="UBX"/>
    <property type="match status" value="1"/>
</dbReference>
<dbReference type="Proteomes" id="UP000662931">
    <property type="component" value="Chromosome 2"/>
</dbReference>
<reference evidence="2" key="1">
    <citation type="submission" date="2020-10" db="EMBL/GenBank/DDBJ databases">
        <authorList>
            <person name="Roach M.J.R."/>
        </authorList>
    </citation>
    <scope>NUCLEOTIDE SEQUENCE</scope>
    <source>
        <strain evidence="2">CBS 1945</strain>
    </source>
</reference>
<accession>A0A875S6N5</accession>